<dbReference type="EC" id="3.1.1.45" evidence="2"/>
<name>A0ABD5CEF6_9BURK</name>
<evidence type="ECO:0000259" key="1">
    <source>
        <dbReference type="Pfam" id="PF01738"/>
    </source>
</evidence>
<dbReference type="InterPro" id="IPR051049">
    <property type="entry name" value="Dienelactone_hydrolase-like"/>
</dbReference>
<dbReference type="AlphaFoldDB" id="A0ABD5CEF6"/>
<dbReference type="EMBL" id="JAVIZN010000002">
    <property type="protein sequence ID" value="MDR6203635.1"/>
    <property type="molecule type" value="Genomic_DNA"/>
</dbReference>
<dbReference type="GO" id="GO:0008806">
    <property type="term" value="F:carboxymethylenebutenolidase activity"/>
    <property type="evidence" value="ECO:0007669"/>
    <property type="project" value="UniProtKB-EC"/>
</dbReference>
<comment type="caution">
    <text evidence="2">The sequence shown here is derived from an EMBL/GenBank/DDBJ whole genome shotgun (WGS) entry which is preliminary data.</text>
</comment>
<dbReference type="Gene3D" id="3.40.50.1820">
    <property type="entry name" value="alpha/beta hydrolase"/>
    <property type="match status" value="1"/>
</dbReference>
<evidence type="ECO:0000313" key="2">
    <source>
        <dbReference type="EMBL" id="MDR6203635.1"/>
    </source>
</evidence>
<accession>A0ABD5CEF6</accession>
<dbReference type="InterPro" id="IPR002925">
    <property type="entry name" value="Dienelactn_hydro"/>
</dbReference>
<dbReference type="SUPFAM" id="SSF53474">
    <property type="entry name" value="alpha/beta-Hydrolases"/>
    <property type="match status" value="1"/>
</dbReference>
<dbReference type="PANTHER" id="PTHR46623:SF10">
    <property type="entry name" value="CARBOXYMETHYLENEBUTENOLIDASE HOMOLOG"/>
    <property type="match status" value="1"/>
</dbReference>
<dbReference type="InterPro" id="IPR029058">
    <property type="entry name" value="AB_hydrolase_fold"/>
</dbReference>
<protein>
    <submittedName>
        <fullName evidence="2">Carboxymethylenebutenolidase</fullName>
        <ecNumber evidence="2">3.1.1.45</ecNumber>
    </submittedName>
</protein>
<proteinExistence type="predicted"/>
<dbReference type="Pfam" id="PF01738">
    <property type="entry name" value="DLH"/>
    <property type="match status" value="1"/>
</dbReference>
<feature type="domain" description="Dienelactone hydrolase" evidence="1">
    <location>
        <begin position="17"/>
        <end position="238"/>
    </location>
</feature>
<evidence type="ECO:0000313" key="3">
    <source>
        <dbReference type="Proteomes" id="UP001245184"/>
    </source>
</evidence>
<gene>
    <name evidence="2" type="ORF">QF025_002355</name>
</gene>
<dbReference type="PANTHER" id="PTHR46623">
    <property type="entry name" value="CARBOXYMETHYLENEBUTENOLIDASE-RELATED"/>
    <property type="match status" value="1"/>
</dbReference>
<reference evidence="2 3" key="1">
    <citation type="submission" date="2023-08" db="EMBL/GenBank/DDBJ databases">
        <title>Genome sequencing of plant associated microbes to promote plant fitness in Sorghum bicolor and Oryza sativa.</title>
        <authorList>
            <person name="Coleman-Derr D."/>
        </authorList>
    </citation>
    <scope>NUCLEOTIDE SEQUENCE [LARGE SCALE GENOMIC DNA]</scope>
    <source>
        <strain evidence="2 3">SLBN-33</strain>
    </source>
</reference>
<sequence>MIEKEVAIPTKYGTQPAFAVCPSEPGMYAPVILFMDAPGIREELRNMARRIARAGYYCLLPDLYYRLGTLRFDVPRRNEAMSVLIRGAMASLSNADVLDDTYGMLGFLDAQEQAAPGPVGAIGHCMSGPFVVNAAARLPRMAAVAALYGVNMVTDKPDSPHLLADNIQGEVYAAFAEIDPAVPANVVPTFRDAMEKANVAARVDVVPGTHHGFCFAARNDYHPHAAEAVWEDIMAMFMRRLHGQ</sequence>
<keyword evidence="2" id="KW-0378">Hydrolase</keyword>
<dbReference type="Proteomes" id="UP001245184">
    <property type="component" value="Unassembled WGS sequence"/>
</dbReference>
<dbReference type="RefSeq" id="WP_029970867.1">
    <property type="nucleotide sequence ID" value="NZ_ATXV01000013.1"/>
</dbReference>
<organism evidence="2 3">
    <name type="scientific">Paraburkholderia graminis</name>
    <dbReference type="NCBI Taxonomy" id="60548"/>
    <lineage>
        <taxon>Bacteria</taxon>
        <taxon>Pseudomonadati</taxon>
        <taxon>Pseudomonadota</taxon>
        <taxon>Betaproteobacteria</taxon>
        <taxon>Burkholderiales</taxon>
        <taxon>Burkholderiaceae</taxon>
        <taxon>Paraburkholderia</taxon>
    </lineage>
</organism>